<reference evidence="6 7" key="1">
    <citation type="journal article" date="2016" name="Nat. Commun.">
        <title>Thousands of microbial genomes shed light on interconnected biogeochemical processes in an aquifer system.</title>
        <authorList>
            <person name="Anantharaman K."/>
            <person name="Brown C.T."/>
            <person name="Hug L.A."/>
            <person name="Sharon I."/>
            <person name="Castelle C.J."/>
            <person name="Probst A.J."/>
            <person name="Thomas B.C."/>
            <person name="Singh A."/>
            <person name="Wilkins M.J."/>
            <person name="Karaoz U."/>
            <person name="Brodie E.L."/>
            <person name="Williams K.H."/>
            <person name="Hubbard S.S."/>
            <person name="Banfield J.F."/>
        </authorList>
    </citation>
    <scope>NUCLEOTIDE SEQUENCE [LARGE SCALE GENOMIC DNA]</scope>
    <source>
        <strain evidence="7">RIFCSPLOWO2_12_FULL_64_10</strain>
    </source>
</reference>
<dbReference type="EC" id="1.4.4.2" evidence="4"/>
<dbReference type="InterPro" id="IPR023010">
    <property type="entry name" value="GcvPA"/>
</dbReference>
<evidence type="ECO:0000313" key="6">
    <source>
        <dbReference type="EMBL" id="OGG50698.1"/>
    </source>
</evidence>
<accession>A0A1F6CNH7</accession>
<dbReference type="HAMAP" id="MF_00712">
    <property type="entry name" value="GcvPA"/>
    <property type="match status" value="1"/>
</dbReference>
<dbReference type="Proteomes" id="UP000178606">
    <property type="component" value="Unassembled WGS sequence"/>
</dbReference>
<dbReference type="PIRSF" id="PIRSF006815">
    <property type="entry name" value="GcvPA"/>
    <property type="match status" value="1"/>
</dbReference>
<comment type="subunit">
    <text evidence="4">The glycine cleavage system is composed of four proteins: P, T, L and H. In this organism, the P 'protein' is a heterodimer of two subunits.</text>
</comment>
<protein>
    <recommendedName>
        <fullName evidence="4">Probable glycine dehydrogenase (decarboxylating) subunit 1</fullName>
        <ecNumber evidence="4">1.4.4.2</ecNumber>
    </recommendedName>
    <alternativeName>
        <fullName evidence="4">Glycine cleavage system P-protein subunit 1</fullName>
    </alternativeName>
    <alternativeName>
        <fullName evidence="4">Glycine decarboxylase subunit 1</fullName>
    </alternativeName>
    <alternativeName>
        <fullName evidence="4">Glycine dehydrogenase (aminomethyl-transferring) subunit 1</fullName>
    </alternativeName>
</protein>
<evidence type="ECO:0000313" key="7">
    <source>
        <dbReference type="Proteomes" id="UP000178606"/>
    </source>
</evidence>
<evidence type="ECO:0000256" key="4">
    <source>
        <dbReference type="HAMAP-Rule" id="MF_00712"/>
    </source>
</evidence>
<comment type="similarity">
    <text evidence="4">Belongs to the GcvP family. N-terminal subunit subfamily.</text>
</comment>
<dbReference type="AlphaFoldDB" id="A0A1F6CNH7"/>
<dbReference type="CDD" id="cd00613">
    <property type="entry name" value="GDC-P"/>
    <property type="match status" value="1"/>
</dbReference>
<dbReference type="PANTHER" id="PTHR42806">
    <property type="entry name" value="GLYCINE CLEAVAGE SYSTEM P-PROTEIN"/>
    <property type="match status" value="1"/>
</dbReference>
<dbReference type="Pfam" id="PF02347">
    <property type="entry name" value="GDC-P"/>
    <property type="match status" value="1"/>
</dbReference>
<evidence type="ECO:0000256" key="3">
    <source>
        <dbReference type="ARBA" id="ARBA00049026"/>
    </source>
</evidence>
<comment type="catalytic activity">
    <reaction evidence="3 4">
        <text>N(6)-[(R)-lipoyl]-L-lysyl-[glycine-cleavage complex H protein] + glycine + H(+) = N(6)-[(R)-S(8)-aminomethyldihydrolipoyl]-L-lysyl-[glycine-cleavage complex H protein] + CO2</text>
        <dbReference type="Rhea" id="RHEA:24304"/>
        <dbReference type="Rhea" id="RHEA-COMP:10494"/>
        <dbReference type="Rhea" id="RHEA-COMP:10495"/>
        <dbReference type="ChEBI" id="CHEBI:15378"/>
        <dbReference type="ChEBI" id="CHEBI:16526"/>
        <dbReference type="ChEBI" id="CHEBI:57305"/>
        <dbReference type="ChEBI" id="CHEBI:83099"/>
        <dbReference type="ChEBI" id="CHEBI:83143"/>
        <dbReference type="EC" id="1.4.4.2"/>
    </reaction>
</comment>
<dbReference type="GO" id="GO:0019464">
    <property type="term" value="P:glycine decarboxylation via glycine cleavage system"/>
    <property type="evidence" value="ECO:0007669"/>
    <property type="project" value="UniProtKB-UniRule"/>
</dbReference>
<comment type="caution">
    <text evidence="6">The sequence shown here is derived from an EMBL/GenBank/DDBJ whole genome shotgun (WGS) entry which is preliminary data.</text>
</comment>
<dbReference type="PANTHER" id="PTHR42806:SF1">
    <property type="entry name" value="GLYCINE DEHYDROGENASE (DECARBOXYLATING)"/>
    <property type="match status" value="1"/>
</dbReference>
<feature type="domain" description="Glycine cleavage system P-protein N-terminal" evidence="5">
    <location>
        <begin position="2"/>
        <end position="438"/>
    </location>
</feature>
<dbReference type="GO" id="GO:0004375">
    <property type="term" value="F:glycine dehydrogenase (decarboxylating) activity"/>
    <property type="evidence" value="ECO:0007669"/>
    <property type="project" value="UniProtKB-EC"/>
</dbReference>
<dbReference type="InterPro" id="IPR015424">
    <property type="entry name" value="PyrdxlP-dep_Trfase"/>
</dbReference>
<dbReference type="GO" id="GO:0009116">
    <property type="term" value="P:nucleoside metabolic process"/>
    <property type="evidence" value="ECO:0007669"/>
    <property type="project" value="InterPro"/>
</dbReference>
<comment type="function">
    <text evidence="1 4">The glycine cleavage system catalyzes the degradation of glycine. The P protein binds the alpha-amino group of glycine through its pyridoxal phosphate cofactor; CO(2) is released and the remaining methylamine moiety is then transferred to the lipoamide cofactor of the H protein.</text>
</comment>
<organism evidence="6 7">
    <name type="scientific">Handelsmanbacteria sp. (strain RIFCSPLOWO2_12_FULL_64_10)</name>
    <dbReference type="NCBI Taxonomy" id="1817868"/>
    <lineage>
        <taxon>Bacteria</taxon>
        <taxon>Candidatus Handelsmaniibacteriota</taxon>
    </lineage>
</organism>
<keyword evidence="2 4" id="KW-0560">Oxidoreductase</keyword>
<dbReference type="NCBIfam" id="NF001696">
    <property type="entry name" value="PRK00451.1"/>
    <property type="match status" value="1"/>
</dbReference>
<name>A0A1F6CNH7_HANXR</name>
<dbReference type="InterPro" id="IPR020581">
    <property type="entry name" value="GDC_P"/>
</dbReference>
<dbReference type="InterPro" id="IPR015422">
    <property type="entry name" value="PyrdxlP-dep_Trfase_small"/>
</dbReference>
<evidence type="ECO:0000256" key="1">
    <source>
        <dbReference type="ARBA" id="ARBA00003788"/>
    </source>
</evidence>
<proteinExistence type="inferred from homology"/>
<dbReference type="Gene3D" id="3.40.640.10">
    <property type="entry name" value="Type I PLP-dependent aspartate aminotransferase-like (Major domain)"/>
    <property type="match status" value="1"/>
</dbReference>
<gene>
    <name evidence="4" type="primary">gcvPA</name>
    <name evidence="6" type="ORF">A3F84_09730</name>
</gene>
<dbReference type="SUPFAM" id="SSF53383">
    <property type="entry name" value="PLP-dependent transferases"/>
    <property type="match status" value="1"/>
</dbReference>
<dbReference type="EMBL" id="MFKF01000201">
    <property type="protein sequence ID" value="OGG50698.1"/>
    <property type="molecule type" value="Genomic_DNA"/>
</dbReference>
<sequence length="446" mass="48363">MNYTPHTQPEINRMCGALGIGSPADLFNVVPGPLRIDGLNLPRGLTEMEAMAHLSAVGAELRSRAPALSFVGGGAYEHFIPSVVPEVIGRGEFYTAYTPYQPEVSQGTLQVIFEFQTMICELTGMEVANASMYDGASALAEAVLMAVRLNGGRRVLLPRSLHPFHRRVVETYTRGIELEIVDLPWSESGALDPAQVESRLSDDVAAVVVQNPNFLGILEPIDRIGALLRDRKTAFVASVNPISLGVLRPPGDFGADIVVGDGQPLGIPLSFGGPYVGFFATRDAHVRKMPGRIVGETVDHTGRRGFVLTLQTREQHIRREKATSNICTNQALCATAATVYLASLGPQGLREVGHLNWAQSHRMAKALCGLPGVKRAFSAPFFNEFAVTTPHRASDTLARLRAKGIEAGLDLGRFYPDLDRSILICVTETKSDEDIEKAVAAWREVL</sequence>
<dbReference type="InterPro" id="IPR049315">
    <property type="entry name" value="GDC-P_N"/>
</dbReference>
<dbReference type="Gene3D" id="3.90.1150.10">
    <property type="entry name" value="Aspartate Aminotransferase, domain 1"/>
    <property type="match status" value="1"/>
</dbReference>
<evidence type="ECO:0000259" key="5">
    <source>
        <dbReference type="Pfam" id="PF02347"/>
    </source>
</evidence>
<dbReference type="InterPro" id="IPR015421">
    <property type="entry name" value="PyrdxlP-dep_Trfase_major"/>
</dbReference>
<evidence type="ECO:0000256" key="2">
    <source>
        <dbReference type="ARBA" id="ARBA00023002"/>
    </source>
</evidence>